<dbReference type="GO" id="GO:0043248">
    <property type="term" value="P:proteasome assembly"/>
    <property type="evidence" value="ECO:0007669"/>
    <property type="project" value="InterPro"/>
</dbReference>
<dbReference type="EnsemblMetazoa" id="CapteT173101">
    <property type="protein sequence ID" value="CapteP173101"/>
    <property type="gene ID" value="CapteG173101"/>
</dbReference>
<accession>R7UDA4</accession>
<evidence type="ECO:0000256" key="3">
    <source>
        <dbReference type="SAM" id="MobiDB-lite"/>
    </source>
</evidence>
<dbReference type="PANTHER" id="PTHR12828">
    <property type="entry name" value="PROTEASOME MATURATION PROTEIN UMP1"/>
    <property type="match status" value="1"/>
</dbReference>
<comment type="similarity">
    <text evidence="2">Belongs to the POMP/UMP1 family.</text>
</comment>
<evidence type="ECO:0000313" key="6">
    <source>
        <dbReference type="Proteomes" id="UP000014760"/>
    </source>
</evidence>
<evidence type="ECO:0000256" key="1">
    <source>
        <dbReference type="ARBA" id="ARBA00023186"/>
    </source>
</evidence>
<evidence type="ECO:0000313" key="4">
    <source>
        <dbReference type="EMBL" id="ELU03934.1"/>
    </source>
</evidence>
<keyword evidence="1" id="KW-0143">Chaperone</keyword>
<dbReference type="FunCoup" id="R7UDA4">
    <property type="interactions" value="1009"/>
</dbReference>
<evidence type="ECO:0000256" key="2">
    <source>
        <dbReference type="ARBA" id="ARBA00043974"/>
    </source>
</evidence>
<dbReference type="HOGENOM" id="CLU_100687_3_0_1"/>
<proteinExistence type="inferred from homology"/>
<evidence type="ECO:0000313" key="5">
    <source>
        <dbReference type="EnsemblMetazoa" id="CapteP173101"/>
    </source>
</evidence>
<dbReference type="PANTHER" id="PTHR12828:SF3">
    <property type="entry name" value="PROTEASOME MATURATION PROTEIN"/>
    <property type="match status" value="1"/>
</dbReference>
<gene>
    <name evidence="4" type="ORF">CAPTEDRAFT_173101</name>
</gene>
<name>R7UDA4_CAPTE</name>
<dbReference type="InterPro" id="IPR008012">
    <property type="entry name" value="Ump1"/>
</dbReference>
<reference evidence="6" key="1">
    <citation type="submission" date="2012-12" db="EMBL/GenBank/DDBJ databases">
        <authorList>
            <person name="Hellsten U."/>
            <person name="Grimwood J."/>
            <person name="Chapman J.A."/>
            <person name="Shapiro H."/>
            <person name="Aerts A."/>
            <person name="Otillar R.P."/>
            <person name="Terry A.Y."/>
            <person name="Boore J.L."/>
            <person name="Simakov O."/>
            <person name="Marletaz F."/>
            <person name="Cho S.-J."/>
            <person name="Edsinger-Gonzales E."/>
            <person name="Havlak P."/>
            <person name="Kuo D.-H."/>
            <person name="Larsson T."/>
            <person name="Lv J."/>
            <person name="Arendt D."/>
            <person name="Savage R."/>
            <person name="Osoegawa K."/>
            <person name="de Jong P."/>
            <person name="Lindberg D.R."/>
            <person name="Seaver E.C."/>
            <person name="Weisblat D.A."/>
            <person name="Putnam N.H."/>
            <person name="Grigoriev I.V."/>
            <person name="Rokhsar D.S."/>
        </authorList>
    </citation>
    <scope>NUCLEOTIDE SEQUENCE</scope>
    <source>
        <strain evidence="6">I ESC-2004</strain>
    </source>
</reference>
<dbReference type="Pfam" id="PF05348">
    <property type="entry name" value="UMP1"/>
    <property type="match status" value="1"/>
</dbReference>
<dbReference type="EMBL" id="KB302742">
    <property type="protein sequence ID" value="ELU03934.1"/>
    <property type="molecule type" value="Genomic_DNA"/>
</dbReference>
<dbReference type="OMA" id="HADMEKK"/>
<dbReference type="GO" id="GO:0005634">
    <property type="term" value="C:nucleus"/>
    <property type="evidence" value="ECO:0007669"/>
    <property type="project" value="TreeGrafter"/>
</dbReference>
<dbReference type="GO" id="GO:0005737">
    <property type="term" value="C:cytoplasm"/>
    <property type="evidence" value="ECO:0007669"/>
    <property type="project" value="TreeGrafter"/>
</dbReference>
<evidence type="ECO:0008006" key="7">
    <source>
        <dbReference type="Google" id="ProtNLM"/>
    </source>
</evidence>
<protein>
    <recommendedName>
        <fullName evidence="7">Proteasome maturation protein</fullName>
    </recommendedName>
</protein>
<dbReference type="EMBL" id="AMQN01008295">
    <property type="status" value="NOT_ANNOTATED_CDS"/>
    <property type="molecule type" value="Genomic_DNA"/>
</dbReference>
<keyword evidence="6" id="KW-1185">Reference proteome</keyword>
<feature type="region of interest" description="Disordered" evidence="3">
    <location>
        <begin position="1"/>
        <end position="23"/>
    </location>
</feature>
<dbReference type="OrthoDB" id="15001at2759"/>
<reference evidence="4 6" key="2">
    <citation type="journal article" date="2013" name="Nature">
        <title>Insights into bilaterian evolution from three spiralian genomes.</title>
        <authorList>
            <person name="Simakov O."/>
            <person name="Marletaz F."/>
            <person name="Cho S.J."/>
            <person name="Edsinger-Gonzales E."/>
            <person name="Havlak P."/>
            <person name="Hellsten U."/>
            <person name="Kuo D.H."/>
            <person name="Larsson T."/>
            <person name="Lv J."/>
            <person name="Arendt D."/>
            <person name="Savage R."/>
            <person name="Osoegawa K."/>
            <person name="de Jong P."/>
            <person name="Grimwood J."/>
            <person name="Chapman J.A."/>
            <person name="Shapiro H."/>
            <person name="Aerts A."/>
            <person name="Otillar R.P."/>
            <person name="Terry A.Y."/>
            <person name="Boore J.L."/>
            <person name="Grigoriev I.V."/>
            <person name="Lindberg D.R."/>
            <person name="Seaver E.C."/>
            <person name="Weisblat D.A."/>
            <person name="Putnam N.H."/>
            <person name="Rokhsar D.S."/>
        </authorList>
    </citation>
    <scope>NUCLEOTIDE SEQUENCE</scope>
    <source>
        <strain evidence="4 6">I ESC-2004</strain>
    </source>
</reference>
<dbReference type="STRING" id="283909.R7UDA4"/>
<reference evidence="5" key="3">
    <citation type="submission" date="2015-06" db="UniProtKB">
        <authorList>
            <consortium name="EnsemblMetazoa"/>
        </authorList>
    </citation>
    <scope>IDENTIFICATION</scope>
</reference>
<dbReference type="AlphaFoldDB" id="R7UDA4"/>
<dbReference type="Proteomes" id="UP000014760">
    <property type="component" value="Unassembled WGS sequence"/>
</dbReference>
<organism evidence="4">
    <name type="scientific">Capitella teleta</name>
    <name type="common">Polychaete worm</name>
    <dbReference type="NCBI Taxonomy" id="283909"/>
    <lineage>
        <taxon>Eukaryota</taxon>
        <taxon>Metazoa</taxon>
        <taxon>Spiralia</taxon>
        <taxon>Lophotrochozoa</taxon>
        <taxon>Annelida</taxon>
        <taxon>Polychaeta</taxon>
        <taxon>Sedentaria</taxon>
        <taxon>Scolecida</taxon>
        <taxon>Capitellidae</taxon>
        <taxon>Capitella</taxon>
    </lineage>
</organism>
<sequence>MSLGYPPLRPKPQVNQTQKPKYGPHELPNLMLDGFQSNQSELLQSHPLEYSEKNWRENKFNMDMALLRNAHGIQMPLHLQLERKSVPSNLRLPGMASSNLSQDILSGKIEDLDICDVINNPRDSEAMGDPHAIMERKLGLL</sequence>